<protein>
    <submittedName>
        <fullName evidence="1">Uncharacterized protein</fullName>
    </submittedName>
</protein>
<dbReference type="EMBL" id="HACA01018727">
    <property type="protein sequence ID" value="CDW36088.1"/>
    <property type="molecule type" value="Transcribed_RNA"/>
</dbReference>
<dbReference type="AlphaFoldDB" id="A0A0K2UCW9"/>
<proteinExistence type="predicted"/>
<sequence length="70" mass="7857">LCLETTYQILNNFVEEDGHYVASENLFLWVFQIIDLLYIDCVGKNGSLVIEYGLKVAVYGSLTSSQGEYG</sequence>
<evidence type="ECO:0000313" key="1">
    <source>
        <dbReference type="EMBL" id="CDW36088.1"/>
    </source>
</evidence>
<name>A0A0K2UCW9_LEPSM</name>
<accession>A0A0K2UCW9</accession>
<reference evidence="1" key="1">
    <citation type="submission" date="2014-05" db="EMBL/GenBank/DDBJ databases">
        <authorList>
            <person name="Chronopoulou M."/>
        </authorList>
    </citation>
    <scope>NUCLEOTIDE SEQUENCE</scope>
    <source>
        <tissue evidence="1">Whole organism</tissue>
    </source>
</reference>
<feature type="non-terminal residue" evidence="1">
    <location>
        <position position="1"/>
    </location>
</feature>
<organism evidence="1">
    <name type="scientific">Lepeophtheirus salmonis</name>
    <name type="common">Salmon louse</name>
    <name type="synonym">Caligus salmonis</name>
    <dbReference type="NCBI Taxonomy" id="72036"/>
    <lineage>
        <taxon>Eukaryota</taxon>
        <taxon>Metazoa</taxon>
        <taxon>Ecdysozoa</taxon>
        <taxon>Arthropoda</taxon>
        <taxon>Crustacea</taxon>
        <taxon>Multicrustacea</taxon>
        <taxon>Hexanauplia</taxon>
        <taxon>Copepoda</taxon>
        <taxon>Siphonostomatoida</taxon>
        <taxon>Caligidae</taxon>
        <taxon>Lepeophtheirus</taxon>
    </lineage>
</organism>